<keyword evidence="2" id="KW-1185">Reference proteome</keyword>
<reference evidence="1" key="1">
    <citation type="submission" date="2022-09" db="EMBL/GenBank/DDBJ databases">
        <title>Interaction between co-microsymbionts with complementary sets of symbiotic genes in legume-rhizobium systems.</title>
        <authorList>
            <person name="Safronova V."/>
            <person name="Sazanova A."/>
            <person name="Afonin A."/>
            <person name="Chirak E."/>
        </authorList>
    </citation>
    <scope>NUCLEOTIDE SEQUENCE</scope>
    <source>
        <strain evidence="1">A18/3m</strain>
    </source>
</reference>
<dbReference type="EMBL" id="CP104970">
    <property type="protein sequence ID" value="UXN57618.1"/>
    <property type="molecule type" value="Genomic_DNA"/>
</dbReference>
<sequence>MKISRRDLFKVSMGAGTALTISSILRAQAAGVDPKTVRMVKTGDLQVFDPIFTTANITADHGAAIYDTLFSVDSKFAPHPQMVEKWSISDDKKTYTFMLRDGLAWHDGSPVTAADCVASIRRWGQVHPGGQLIVELASNISRVDDKTFAIALKEPLGLLIDILADLTPPCLFIMREKDAMRPATEQVTTNIGSGPFKFNEALAKPGASFTYDRNEKYVPRSEVADGLAGGKVVRVDRVIWENISDQQTSLAALQTGEIDFLQGPPGDLYPVIENDINLQLEVLNKGGADICLRMNFLQKPFDNVKARQALLHLIDQEALLRAMAPDAKSGRPVTSIFGNNTPMTNDENTGWYKTGGNAEKAKQLFSEAGYAGEKVVILQPTNVATFSDAAQIVAAALRKIGVNAVLAPSDWGGLVARRANKGLVENGGWNLFITDEIDYSLANPLGTPFLVASGEKAWYGWPKNEEYEALRANWAKVNTLEERKSLARKMQHVWWDFVGDIRLGQIVSPTARRKTLRGVIGMPQIIPMWSMLKI</sequence>
<proteinExistence type="predicted"/>
<name>A0ACD4CVY0_9HYPH</name>
<evidence type="ECO:0000313" key="2">
    <source>
        <dbReference type="Proteomes" id="UP001061991"/>
    </source>
</evidence>
<protein>
    <submittedName>
        <fullName evidence="1">ABC transporter substrate-binding protein</fullName>
    </submittedName>
</protein>
<keyword evidence="1" id="KW-0614">Plasmid</keyword>
<geneLocation type="plasmid" evidence="1 2">
    <name>p_unnamed3</name>
</geneLocation>
<accession>A0ACD4CVY0</accession>
<dbReference type="Proteomes" id="UP001061991">
    <property type="component" value="Plasmid p_unnamed3"/>
</dbReference>
<evidence type="ECO:0000313" key="1">
    <source>
        <dbReference type="EMBL" id="UXN57618.1"/>
    </source>
</evidence>
<organism evidence="1 2">
    <name type="scientific">Phyllobacterium zundukense</name>
    <dbReference type="NCBI Taxonomy" id="1867719"/>
    <lineage>
        <taxon>Bacteria</taxon>
        <taxon>Pseudomonadati</taxon>
        <taxon>Pseudomonadota</taxon>
        <taxon>Alphaproteobacteria</taxon>
        <taxon>Hyphomicrobiales</taxon>
        <taxon>Phyllobacteriaceae</taxon>
        <taxon>Phyllobacterium</taxon>
    </lineage>
</organism>
<gene>
    <name evidence="1" type="ORF">N8E88_02005</name>
</gene>